<evidence type="ECO:0000256" key="8">
    <source>
        <dbReference type="ARBA" id="ARBA00022898"/>
    </source>
</evidence>
<comment type="subunit">
    <text evidence="4 9">Homodimer.</text>
</comment>
<evidence type="ECO:0000256" key="7">
    <source>
        <dbReference type="ARBA" id="ARBA00022679"/>
    </source>
</evidence>
<dbReference type="Proteomes" id="UP000229966">
    <property type="component" value="Unassembled WGS sequence"/>
</dbReference>
<dbReference type="Gene3D" id="3.90.1150.10">
    <property type="entry name" value="Aspartate Aminotransferase, domain 1"/>
    <property type="match status" value="1"/>
</dbReference>
<dbReference type="InterPro" id="IPR015422">
    <property type="entry name" value="PyrdxlP-dep_Trfase_small"/>
</dbReference>
<reference evidence="13" key="1">
    <citation type="submission" date="2017-09" db="EMBL/GenBank/DDBJ databases">
        <title>Depth-based differentiation of microbial function through sediment-hosted aquifers and enrichment of novel symbionts in the deep terrestrial subsurface.</title>
        <authorList>
            <person name="Probst A.J."/>
            <person name="Ladd B."/>
            <person name="Jarett J.K."/>
            <person name="Geller-Mcgrath D.E."/>
            <person name="Sieber C.M.K."/>
            <person name="Emerson J.B."/>
            <person name="Anantharaman K."/>
            <person name="Thomas B.C."/>
            <person name="Malmstrom R."/>
            <person name="Stieglmeier M."/>
            <person name="Klingl A."/>
            <person name="Woyke T."/>
            <person name="Ryan C.M."/>
            <person name="Banfield J.F."/>
        </authorList>
    </citation>
    <scope>NUCLEOTIDE SEQUENCE [LARGE SCALE GENOMIC DNA]</scope>
</reference>
<dbReference type="EMBL" id="PEUM01000005">
    <property type="protein sequence ID" value="PIV25717.1"/>
    <property type="molecule type" value="Genomic_DNA"/>
</dbReference>
<dbReference type="InterPro" id="IPR015424">
    <property type="entry name" value="PyrdxlP-dep_Trfase"/>
</dbReference>
<feature type="site" description="Plays an important role in substrate specificity" evidence="9">
    <location>
        <position position="233"/>
    </location>
</feature>
<dbReference type="PIRSF" id="PIRSF000412">
    <property type="entry name" value="SHMT"/>
    <property type="match status" value="1"/>
</dbReference>
<dbReference type="FunFam" id="3.40.640.10:FF:000001">
    <property type="entry name" value="Serine hydroxymethyltransferase"/>
    <property type="match status" value="1"/>
</dbReference>
<dbReference type="SUPFAM" id="SSF53383">
    <property type="entry name" value="PLP-dependent transferases"/>
    <property type="match status" value="1"/>
</dbReference>
<comment type="similarity">
    <text evidence="3 9">Belongs to the SHMT family.</text>
</comment>
<feature type="binding site" evidence="9">
    <location>
        <position position="125"/>
    </location>
    <ligand>
        <name>(6S)-5,6,7,8-tetrahydrofolate</name>
        <dbReference type="ChEBI" id="CHEBI:57453"/>
    </ligand>
</feature>
<dbReference type="NCBIfam" id="NF000586">
    <property type="entry name" value="PRK00011.1"/>
    <property type="match status" value="1"/>
</dbReference>
<dbReference type="PROSITE" id="PS00096">
    <property type="entry name" value="SHMT"/>
    <property type="match status" value="1"/>
</dbReference>
<feature type="modified residue" description="N6-(pyridoxal phosphate)lysine" evidence="9 10">
    <location>
        <position position="234"/>
    </location>
</feature>
<evidence type="ECO:0000256" key="9">
    <source>
        <dbReference type="HAMAP-Rule" id="MF_00051"/>
    </source>
</evidence>
<dbReference type="PANTHER" id="PTHR11680:SF35">
    <property type="entry name" value="SERINE HYDROXYMETHYLTRANSFERASE 1"/>
    <property type="match status" value="1"/>
</dbReference>
<dbReference type="InterPro" id="IPR039429">
    <property type="entry name" value="SHMT-like_dom"/>
</dbReference>
<dbReference type="GO" id="GO:0035999">
    <property type="term" value="P:tetrahydrofolate interconversion"/>
    <property type="evidence" value="ECO:0007669"/>
    <property type="project" value="UniProtKB-UniRule"/>
</dbReference>
<comment type="subcellular location">
    <subcellularLocation>
        <location evidence="2 9">Cytoplasm</location>
    </subcellularLocation>
</comment>
<dbReference type="GO" id="GO:0030170">
    <property type="term" value="F:pyridoxal phosphate binding"/>
    <property type="evidence" value="ECO:0007669"/>
    <property type="project" value="UniProtKB-UniRule"/>
</dbReference>
<dbReference type="UniPathway" id="UPA00193"/>
<comment type="caution">
    <text evidence="9">Lacks conserved residue(s) required for the propagation of feature annotation.</text>
</comment>
<evidence type="ECO:0000259" key="11">
    <source>
        <dbReference type="Pfam" id="PF00464"/>
    </source>
</evidence>
<comment type="function">
    <text evidence="9">Catalyzes the reversible interconversion of serine and glycine with tetrahydrofolate (THF) serving as the one-carbon carrier. This reaction serves as the major source of one-carbon groups required for the biosynthesis of purines, thymidylate, methionine, and other important biomolecules. Also exhibits THF-independent aldolase activity toward beta-hydroxyamino acids, producing glycine and aldehydes, via a retro-aldol mechanism.</text>
</comment>
<keyword evidence="5 9" id="KW-0963">Cytoplasm</keyword>
<feature type="domain" description="Serine hydroxymethyltransferase-like" evidence="11">
    <location>
        <begin position="6"/>
        <end position="388"/>
    </location>
</feature>
<keyword evidence="8 9" id="KW-0663">Pyridoxal phosphate</keyword>
<dbReference type="CDD" id="cd00378">
    <property type="entry name" value="SHMT"/>
    <property type="match status" value="1"/>
</dbReference>
<accession>A0A2M7CJ94</accession>
<evidence type="ECO:0000256" key="1">
    <source>
        <dbReference type="ARBA" id="ARBA00001933"/>
    </source>
</evidence>
<evidence type="ECO:0000256" key="10">
    <source>
        <dbReference type="PIRSR" id="PIRSR000412-50"/>
    </source>
</evidence>
<keyword evidence="6 9" id="KW-0554">One-carbon metabolism</keyword>
<evidence type="ECO:0000256" key="2">
    <source>
        <dbReference type="ARBA" id="ARBA00004496"/>
    </source>
</evidence>
<feature type="binding site" evidence="9">
    <location>
        <begin position="129"/>
        <end position="131"/>
    </location>
    <ligand>
        <name>(6S)-5,6,7,8-tetrahydrofolate</name>
        <dbReference type="ChEBI" id="CHEBI:57453"/>
    </ligand>
</feature>
<name>A0A2M7CJ94_9BACT</name>
<keyword evidence="9" id="KW-0028">Amino-acid biosynthesis</keyword>
<dbReference type="GO" id="GO:0004372">
    <property type="term" value="F:glycine hydroxymethyltransferase activity"/>
    <property type="evidence" value="ECO:0007669"/>
    <property type="project" value="UniProtKB-UniRule"/>
</dbReference>
<comment type="caution">
    <text evidence="12">The sequence shown here is derived from an EMBL/GenBank/DDBJ whole genome shotgun (WGS) entry which is preliminary data.</text>
</comment>
<dbReference type="InterPro" id="IPR015421">
    <property type="entry name" value="PyrdxlP-dep_Trfase_major"/>
</dbReference>
<dbReference type="PANTHER" id="PTHR11680">
    <property type="entry name" value="SERINE HYDROXYMETHYLTRANSFERASE"/>
    <property type="match status" value="1"/>
</dbReference>
<dbReference type="GO" id="GO:0008168">
    <property type="term" value="F:methyltransferase activity"/>
    <property type="evidence" value="ECO:0007669"/>
    <property type="project" value="UniProtKB-KW"/>
</dbReference>
<dbReference type="UniPathway" id="UPA00288">
    <property type="reaction ID" value="UER01023"/>
</dbReference>
<proteinExistence type="inferred from homology"/>
<protein>
    <recommendedName>
        <fullName evidence="9">Serine hydroxymethyltransferase</fullName>
        <shortName evidence="9">SHMT</shortName>
        <shortName evidence="9">Serine methylase</shortName>
        <ecNumber evidence="9">2.1.2.1</ecNumber>
    </recommendedName>
</protein>
<organism evidence="12 13">
    <name type="scientific">Candidatus Berkelbacteria bacterium CG03_land_8_20_14_0_80_40_36</name>
    <dbReference type="NCBI Taxonomy" id="1974509"/>
    <lineage>
        <taxon>Bacteria</taxon>
        <taxon>Candidatus Berkelbacteria</taxon>
    </lineage>
</organism>
<comment type="pathway">
    <text evidence="9">Amino-acid biosynthesis; glycine biosynthesis; glycine from L-serine: step 1/1.</text>
</comment>
<dbReference type="Pfam" id="PF00464">
    <property type="entry name" value="SHMT"/>
    <property type="match status" value="1"/>
</dbReference>
<dbReference type="InterPro" id="IPR049943">
    <property type="entry name" value="Ser_HO-MeTrfase-like"/>
</dbReference>
<dbReference type="EC" id="2.1.2.1" evidence="9"/>
<keyword evidence="12" id="KW-0489">Methyltransferase</keyword>
<comment type="cofactor">
    <cofactor evidence="1 9 10">
        <name>pyridoxal 5'-phosphate</name>
        <dbReference type="ChEBI" id="CHEBI:597326"/>
    </cofactor>
</comment>
<evidence type="ECO:0000313" key="12">
    <source>
        <dbReference type="EMBL" id="PIV25717.1"/>
    </source>
</evidence>
<gene>
    <name evidence="9" type="primary">glyA</name>
    <name evidence="12" type="ORF">COS38_00185</name>
</gene>
<comment type="catalytic activity">
    <reaction evidence="9">
        <text>(6R)-5,10-methylene-5,6,7,8-tetrahydrofolate + glycine + H2O = (6S)-5,6,7,8-tetrahydrofolate + L-serine</text>
        <dbReference type="Rhea" id="RHEA:15481"/>
        <dbReference type="ChEBI" id="CHEBI:15377"/>
        <dbReference type="ChEBI" id="CHEBI:15636"/>
        <dbReference type="ChEBI" id="CHEBI:33384"/>
        <dbReference type="ChEBI" id="CHEBI:57305"/>
        <dbReference type="ChEBI" id="CHEBI:57453"/>
        <dbReference type="EC" id="2.1.2.1"/>
    </reaction>
</comment>
<keyword evidence="7 9" id="KW-0808">Transferase</keyword>
<dbReference type="HAMAP" id="MF_00051">
    <property type="entry name" value="SHMT"/>
    <property type="match status" value="1"/>
</dbReference>
<dbReference type="GO" id="GO:0032259">
    <property type="term" value="P:methylation"/>
    <property type="evidence" value="ECO:0007669"/>
    <property type="project" value="UniProtKB-KW"/>
</dbReference>
<dbReference type="Gene3D" id="3.40.640.10">
    <property type="entry name" value="Type I PLP-dependent aspartate aminotransferase-like (Major domain)"/>
    <property type="match status" value="1"/>
</dbReference>
<dbReference type="AlphaFoldDB" id="A0A2M7CJ94"/>
<feature type="binding site" evidence="9">
    <location>
        <begin position="357"/>
        <end position="359"/>
    </location>
    <ligand>
        <name>(6S)-5,6,7,8-tetrahydrofolate</name>
        <dbReference type="ChEBI" id="CHEBI:57453"/>
    </ligand>
</feature>
<evidence type="ECO:0000256" key="6">
    <source>
        <dbReference type="ARBA" id="ARBA00022563"/>
    </source>
</evidence>
<evidence type="ECO:0000313" key="13">
    <source>
        <dbReference type="Proteomes" id="UP000229966"/>
    </source>
</evidence>
<evidence type="ECO:0000256" key="3">
    <source>
        <dbReference type="ARBA" id="ARBA00006376"/>
    </source>
</evidence>
<dbReference type="GO" id="GO:0005829">
    <property type="term" value="C:cytosol"/>
    <property type="evidence" value="ECO:0007669"/>
    <property type="project" value="TreeGrafter"/>
</dbReference>
<evidence type="ECO:0000256" key="4">
    <source>
        <dbReference type="ARBA" id="ARBA00011738"/>
    </source>
</evidence>
<dbReference type="GO" id="GO:0019264">
    <property type="term" value="P:glycine biosynthetic process from serine"/>
    <property type="evidence" value="ECO:0007669"/>
    <property type="project" value="UniProtKB-UniRule"/>
</dbReference>
<comment type="pathway">
    <text evidence="9">One-carbon metabolism; tetrahydrofolate interconversion.</text>
</comment>
<dbReference type="InterPro" id="IPR019798">
    <property type="entry name" value="Ser_HO-MeTrfase_PLP_BS"/>
</dbReference>
<sequence length="421" mass="46471">MQYTQIKKTDPQIYQIIKAEEKRQREGLELIPSENYTSDAVMEAMGSILTNKYSEGYPRKRYYGGQKNIDAMEELAQRRALDLFVPQGSQKNWHINVQPLSGSPANIAVLLALLNFGDKVMGMSLDQGGHLTHGHPVNFSGKAYKFFQYGVRRDNQQIDYNEVEKIAFKIKPKMIISGATAYPRMIDFKRFNAIAKKVGAIHMADIAHIAGLIAGGVHPSPFPFTDVVTTTTHKTLRGPRGGVIFCQKKYASAIDRAVFPGLQGGPHDHINAAKAVCFGEAQKAGFAKYAAQIVKNSKVFAKELKKLGFSLVSDGSDNHLILIDLSNFEITGKIAQETLDKVGITVNKNTVPFGKRSPFDPSGIRLGTAACTTRGMKENDFAMITDLIKNALSNICNEKKLIKIKQQVKKLALKFPVPGIK</sequence>
<dbReference type="InterPro" id="IPR001085">
    <property type="entry name" value="Ser_HO-MeTrfase"/>
</dbReference>
<evidence type="ECO:0000256" key="5">
    <source>
        <dbReference type="ARBA" id="ARBA00022490"/>
    </source>
</evidence>